<evidence type="ECO:0000256" key="1">
    <source>
        <dbReference type="ARBA" id="ARBA00004141"/>
    </source>
</evidence>
<dbReference type="CDD" id="cd10431">
    <property type="entry name" value="GHITM"/>
    <property type="match status" value="1"/>
</dbReference>
<name>A0A210PX27_MIZYE</name>
<dbReference type="AlphaFoldDB" id="A0A210PX27"/>
<sequence>MWSTQLCRIPITAFLGSISKQHTLRAAQKSCTFVRVQQCSQNTRTAFSRRVQKRTSLKEKAMAPAGGKAFQIGNAVAAGSSAVGIGALCFYGLGLSNEAGAVDRALLWSQEVRQRIRATYMYFGGSVALTAMSAMAVVRTPALMNLAMKNSWLAIGASFAAMIGTGMLCRSIPYKEGLGAKQLAWMLHSGVIGMVIAPISLMGGPLLMRAAWYTAGVVGGLSTLAMCAPSEKFLNMGAPLTIGLGMVIVSSLGTMFFPPATALGAGLYSISVYGGVVLFGMFLLYDTQKIIKNAEHHPSYSPVPYDPVNQSIGIYLDTINIFIRLAMILGNNRKK</sequence>
<dbReference type="InterPro" id="IPR035871">
    <property type="entry name" value="GHITM"/>
</dbReference>
<dbReference type="PANTHER" id="PTHR23291:SF112">
    <property type="entry name" value="GROWTH HORMONE-INDUCIBLE TRANSMEMBRANE PROTEIN"/>
    <property type="match status" value="1"/>
</dbReference>
<feature type="transmembrane region" description="Helical" evidence="5">
    <location>
        <begin position="120"/>
        <end position="139"/>
    </location>
</feature>
<feature type="transmembrane region" description="Helical" evidence="5">
    <location>
        <begin position="151"/>
        <end position="171"/>
    </location>
</feature>
<dbReference type="STRING" id="6573.A0A210PX27"/>
<comment type="subcellular location">
    <subcellularLocation>
        <location evidence="1">Membrane</location>
        <topology evidence="1">Multi-pass membrane protein</topology>
    </subcellularLocation>
</comment>
<dbReference type="Proteomes" id="UP000242188">
    <property type="component" value="Unassembled WGS sequence"/>
</dbReference>
<protein>
    <submittedName>
        <fullName evidence="6">Growth hormone-inducible transmembrane protein</fullName>
    </submittedName>
</protein>
<accession>A0A210PX27</accession>
<dbReference type="Pfam" id="PF01027">
    <property type="entry name" value="Bax1-I"/>
    <property type="match status" value="1"/>
</dbReference>
<comment type="similarity">
    <text evidence="5">Belongs to the BI1 family.</text>
</comment>
<proteinExistence type="inferred from homology"/>
<evidence type="ECO:0000256" key="2">
    <source>
        <dbReference type="ARBA" id="ARBA00022692"/>
    </source>
</evidence>
<dbReference type="OrthoDB" id="6285520at2759"/>
<keyword evidence="7" id="KW-1185">Reference proteome</keyword>
<dbReference type="PANTHER" id="PTHR23291">
    <property type="entry name" value="BAX INHIBITOR-RELATED"/>
    <property type="match status" value="1"/>
</dbReference>
<feature type="transmembrane region" description="Helical" evidence="5">
    <location>
        <begin position="265"/>
        <end position="285"/>
    </location>
</feature>
<organism evidence="6 7">
    <name type="scientific">Mizuhopecten yessoensis</name>
    <name type="common">Japanese scallop</name>
    <name type="synonym">Patinopecten yessoensis</name>
    <dbReference type="NCBI Taxonomy" id="6573"/>
    <lineage>
        <taxon>Eukaryota</taxon>
        <taxon>Metazoa</taxon>
        <taxon>Spiralia</taxon>
        <taxon>Lophotrochozoa</taxon>
        <taxon>Mollusca</taxon>
        <taxon>Bivalvia</taxon>
        <taxon>Autobranchia</taxon>
        <taxon>Pteriomorphia</taxon>
        <taxon>Pectinida</taxon>
        <taxon>Pectinoidea</taxon>
        <taxon>Pectinidae</taxon>
        <taxon>Mizuhopecten</taxon>
    </lineage>
</organism>
<feature type="transmembrane region" description="Helical" evidence="5">
    <location>
        <begin position="210"/>
        <end position="228"/>
    </location>
</feature>
<gene>
    <name evidence="6" type="ORF">KP79_PYT02232</name>
</gene>
<evidence type="ECO:0000256" key="4">
    <source>
        <dbReference type="ARBA" id="ARBA00023136"/>
    </source>
</evidence>
<feature type="transmembrane region" description="Helical" evidence="5">
    <location>
        <begin position="183"/>
        <end position="204"/>
    </location>
</feature>
<evidence type="ECO:0000313" key="6">
    <source>
        <dbReference type="EMBL" id="OWF41019.1"/>
    </source>
</evidence>
<comment type="caution">
    <text evidence="6">The sequence shown here is derived from an EMBL/GenBank/DDBJ whole genome shotgun (WGS) entry which is preliminary data.</text>
</comment>
<evidence type="ECO:0000256" key="5">
    <source>
        <dbReference type="RuleBase" id="RU004379"/>
    </source>
</evidence>
<keyword evidence="3 5" id="KW-1133">Transmembrane helix</keyword>
<evidence type="ECO:0000256" key="3">
    <source>
        <dbReference type="ARBA" id="ARBA00022989"/>
    </source>
</evidence>
<feature type="transmembrane region" description="Helical" evidence="5">
    <location>
        <begin position="240"/>
        <end position="259"/>
    </location>
</feature>
<keyword evidence="4 5" id="KW-0472">Membrane</keyword>
<evidence type="ECO:0000313" key="7">
    <source>
        <dbReference type="Proteomes" id="UP000242188"/>
    </source>
</evidence>
<keyword evidence="2 5" id="KW-0812">Transmembrane</keyword>
<dbReference type="EMBL" id="NEDP02005430">
    <property type="protein sequence ID" value="OWF41019.1"/>
    <property type="molecule type" value="Genomic_DNA"/>
</dbReference>
<reference evidence="6 7" key="1">
    <citation type="journal article" date="2017" name="Nat. Ecol. Evol.">
        <title>Scallop genome provides insights into evolution of bilaterian karyotype and development.</title>
        <authorList>
            <person name="Wang S."/>
            <person name="Zhang J."/>
            <person name="Jiao W."/>
            <person name="Li J."/>
            <person name="Xun X."/>
            <person name="Sun Y."/>
            <person name="Guo X."/>
            <person name="Huan P."/>
            <person name="Dong B."/>
            <person name="Zhang L."/>
            <person name="Hu X."/>
            <person name="Sun X."/>
            <person name="Wang J."/>
            <person name="Zhao C."/>
            <person name="Wang Y."/>
            <person name="Wang D."/>
            <person name="Huang X."/>
            <person name="Wang R."/>
            <person name="Lv J."/>
            <person name="Li Y."/>
            <person name="Zhang Z."/>
            <person name="Liu B."/>
            <person name="Lu W."/>
            <person name="Hui Y."/>
            <person name="Liang J."/>
            <person name="Zhou Z."/>
            <person name="Hou R."/>
            <person name="Li X."/>
            <person name="Liu Y."/>
            <person name="Li H."/>
            <person name="Ning X."/>
            <person name="Lin Y."/>
            <person name="Zhao L."/>
            <person name="Xing Q."/>
            <person name="Dou J."/>
            <person name="Li Y."/>
            <person name="Mao J."/>
            <person name="Guo H."/>
            <person name="Dou H."/>
            <person name="Li T."/>
            <person name="Mu C."/>
            <person name="Jiang W."/>
            <person name="Fu Q."/>
            <person name="Fu X."/>
            <person name="Miao Y."/>
            <person name="Liu J."/>
            <person name="Yu Q."/>
            <person name="Li R."/>
            <person name="Liao H."/>
            <person name="Li X."/>
            <person name="Kong Y."/>
            <person name="Jiang Z."/>
            <person name="Chourrout D."/>
            <person name="Li R."/>
            <person name="Bao Z."/>
        </authorList>
    </citation>
    <scope>NUCLEOTIDE SEQUENCE [LARGE SCALE GENOMIC DNA]</scope>
    <source>
        <strain evidence="6 7">PY_sf001</strain>
    </source>
</reference>
<dbReference type="GO" id="GO:0005743">
    <property type="term" value="C:mitochondrial inner membrane"/>
    <property type="evidence" value="ECO:0007669"/>
    <property type="project" value="TreeGrafter"/>
</dbReference>
<dbReference type="InterPro" id="IPR006214">
    <property type="entry name" value="Bax_inhibitor_1-related"/>
</dbReference>